<evidence type="ECO:0008006" key="3">
    <source>
        <dbReference type="Google" id="ProtNLM"/>
    </source>
</evidence>
<gene>
    <name evidence="1" type="ORF">ACFOWD_04890</name>
</gene>
<sequence>MKTKFLKPTILVLFSILFYSCNTTTCNHQLESKSCYPNDSLPSQVITYSEMINMMDAYDNGAKKELNKYLKKVSKGKDSVSTKYSWYKLEDLKQYIAYVERISKEKDITLTGFRIIPSSYPKDHKNPKLRNRTTLIFTPTTVVNNKMDVAFEPLYSKKGKPTLVEDYLNLVRNNKLKNSSFSNERYSDSLLSSSANRLRPSPPY</sequence>
<organism evidence="1 2">
    <name type="scientific">Polaribacter marinivivus</name>
    <dbReference type="NCBI Taxonomy" id="1524260"/>
    <lineage>
        <taxon>Bacteria</taxon>
        <taxon>Pseudomonadati</taxon>
        <taxon>Bacteroidota</taxon>
        <taxon>Flavobacteriia</taxon>
        <taxon>Flavobacteriales</taxon>
        <taxon>Flavobacteriaceae</taxon>
    </lineage>
</organism>
<accession>A0ABV8R7Q8</accession>
<evidence type="ECO:0000313" key="2">
    <source>
        <dbReference type="Proteomes" id="UP001595826"/>
    </source>
</evidence>
<keyword evidence="2" id="KW-1185">Reference proteome</keyword>
<dbReference type="RefSeq" id="WP_377408593.1">
    <property type="nucleotide sequence ID" value="NZ_JBHSCY010000001.1"/>
</dbReference>
<dbReference type="Proteomes" id="UP001595826">
    <property type="component" value="Unassembled WGS sequence"/>
</dbReference>
<dbReference type="PROSITE" id="PS51257">
    <property type="entry name" value="PROKAR_LIPOPROTEIN"/>
    <property type="match status" value="1"/>
</dbReference>
<reference evidence="2" key="1">
    <citation type="journal article" date="2019" name="Int. J. Syst. Evol. Microbiol.">
        <title>The Global Catalogue of Microorganisms (GCM) 10K type strain sequencing project: providing services to taxonomists for standard genome sequencing and annotation.</title>
        <authorList>
            <consortium name="The Broad Institute Genomics Platform"/>
            <consortium name="The Broad Institute Genome Sequencing Center for Infectious Disease"/>
            <person name="Wu L."/>
            <person name="Ma J."/>
        </authorList>
    </citation>
    <scope>NUCLEOTIDE SEQUENCE [LARGE SCALE GENOMIC DNA]</scope>
    <source>
        <strain evidence="2">CECT 8655</strain>
    </source>
</reference>
<name>A0ABV8R7Q8_9FLAO</name>
<evidence type="ECO:0000313" key="1">
    <source>
        <dbReference type="EMBL" id="MFC4268233.1"/>
    </source>
</evidence>
<dbReference type="EMBL" id="JBHSCY010000001">
    <property type="protein sequence ID" value="MFC4268233.1"/>
    <property type="molecule type" value="Genomic_DNA"/>
</dbReference>
<protein>
    <recommendedName>
        <fullName evidence="3">Lipoprotein</fullName>
    </recommendedName>
</protein>
<comment type="caution">
    <text evidence="1">The sequence shown here is derived from an EMBL/GenBank/DDBJ whole genome shotgun (WGS) entry which is preliminary data.</text>
</comment>
<proteinExistence type="predicted"/>